<evidence type="ECO:0000256" key="4">
    <source>
        <dbReference type="ARBA" id="ARBA00022692"/>
    </source>
</evidence>
<feature type="transmembrane region" description="Helical" evidence="7">
    <location>
        <begin position="121"/>
        <end position="139"/>
    </location>
</feature>
<feature type="transmembrane region" description="Helical" evidence="7">
    <location>
        <begin position="20"/>
        <end position="39"/>
    </location>
</feature>
<proteinExistence type="inferred from homology"/>
<dbReference type="EMBL" id="JAVDUI010000001">
    <property type="protein sequence ID" value="MDR6891224.1"/>
    <property type="molecule type" value="Genomic_DNA"/>
</dbReference>
<dbReference type="RefSeq" id="WP_309848762.1">
    <property type="nucleotide sequence ID" value="NZ_BAAAIU010000004.1"/>
</dbReference>
<feature type="binding site" evidence="7">
    <location>
        <position position="140"/>
    </location>
    <ligand>
        <name>a 1,2-diacyl-sn-glycero-3-phospho-(1'-sn-glycerol)</name>
        <dbReference type="ChEBI" id="CHEBI:64716"/>
    </ligand>
</feature>
<evidence type="ECO:0000256" key="7">
    <source>
        <dbReference type="HAMAP-Rule" id="MF_01147"/>
    </source>
</evidence>
<keyword evidence="5 7" id="KW-1133">Transmembrane helix</keyword>
<evidence type="ECO:0000256" key="1">
    <source>
        <dbReference type="ARBA" id="ARBA00007150"/>
    </source>
</evidence>
<evidence type="ECO:0000256" key="5">
    <source>
        <dbReference type="ARBA" id="ARBA00022989"/>
    </source>
</evidence>
<feature type="region of interest" description="Disordered" evidence="8">
    <location>
        <begin position="283"/>
        <end position="349"/>
    </location>
</feature>
<evidence type="ECO:0000256" key="2">
    <source>
        <dbReference type="ARBA" id="ARBA00022475"/>
    </source>
</evidence>
<feature type="compositionally biased region" description="Low complexity" evidence="8">
    <location>
        <begin position="338"/>
        <end position="349"/>
    </location>
</feature>
<dbReference type="PROSITE" id="PS01311">
    <property type="entry name" value="LGT"/>
    <property type="match status" value="1"/>
</dbReference>
<keyword evidence="4 7" id="KW-0812">Transmembrane</keyword>
<name>A0AAE3YD61_9MICC</name>
<feature type="transmembrane region" description="Helical" evidence="7">
    <location>
        <begin position="246"/>
        <end position="264"/>
    </location>
</feature>
<dbReference type="GO" id="GO:0042158">
    <property type="term" value="P:lipoprotein biosynthetic process"/>
    <property type="evidence" value="ECO:0007669"/>
    <property type="project" value="UniProtKB-UniRule"/>
</dbReference>
<feature type="transmembrane region" description="Helical" evidence="7">
    <location>
        <begin position="51"/>
        <end position="70"/>
    </location>
</feature>
<evidence type="ECO:0000256" key="8">
    <source>
        <dbReference type="SAM" id="MobiDB-lite"/>
    </source>
</evidence>
<dbReference type="Proteomes" id="UP001247307">
    <property type="component" value="Unassembled WGS sequence"/>
</dbReference>
<comment type="function">
    <text evidence="7">Catalyzes the transfer of the diacylglyceryl group from phosphatidylglycerol to the sulfhydryl group of the N-terminal cysteine of a prolipoprotein, the first step in the formation of mature lipoproteins.</text>
</comment>
<dbReference type="GO" id="GO:0005886">
    <property type="term" value="C:plasma membrane"/>
    <property type="evidence" value="ECO:0007669"/>
    <property type="project" value="UniProtKB-SubCell"/>
</dbReference>
<keyword evidence="6 7" id="KW-0472">Membrane</keyword>
<organism evidence="9 10">
    <name type="scientific">Falsarthrobacter nasiphocae</name>
    <dbReference type="NCBI Taxonomy" id="189863"/>
    <lineage>
        <taxon>Bacteria</taxon>
        <taxon>Bacillati</taxon>
        <taxon>Actinomycetota</taxon>
        <taxon>Actinomycetes</taxon>
        <taxon>Micrococcales</taxon>
        <taxon>Micrococcaceae</taxon>
        <taxon>Falsarthrobacter</taxon>
    </lineage>
</organism>
<dbReference type="Pfam" id="PF01790">
    <property type="entry name" value="LGT"/>
    <property type="match status" value="1"/>
</dbReference>
<feature type="transmembrane region" description="Helical" evidence="7">
    <location>
        <begin position="183"/>
        <end position="201"/>
    </location>
</feature>
<feature type="transmembrane region" description="Helical" evidence="7">
    <location>
        <begin position="208"/>
        <end position="226"/>
    </location>
</feature>
<reference evidence="9" key="1">
    <citation type="submission" date="2023-07" db="EMBL/GenBank/DDBJ databases">
        <title>Sequencing the genomes of 1000 actinobacteria strains.</title>
        <authorList>
            <person name="Klenk H.-P."/>
        </authorList>
    </citation>
    <scope>NUCLEOTIDE SEQUENCE</scope>
    <source>
        <strain evidence="9">DSM 13988</strain>
    </source>
</reference>
<keyword evidence="10" id="KW-1185">Reference proteome</keyword>
<sequence length="349" mass="37661">MLASIPSPSVNGFDIGPLRIHFYALCIIAGIVVALWITARRLNRRGVATEAVLDVGLWCVPFGIAGGRIYHVLSHWPDYFGPGKDPLTALYIWEGGLAIMGAITLGALGAYLGCRRAGIRLTAFMDAAAPGLLVAQAMGRWGNWFNQELFGGPTTLPWGLEISPSNPAFPAGLPADTLFHPTFLYEMIWNLTAAAVIVLLDRRMRFRLGSAFWLYVMLYNAGRYVLEHVRRDPAVELTLFGVTDRINSWAALLLFALGLVMFVATRRRHRRLAAAAGTREASVPASRAGSAPAPLSGDDDVDSPFSDIERAREADVVLETVPAAPSAGPDPHGDEPASSRGTGSARRGR</sequence>
<dbReference type="HAMAP" id="MF_01147">
    <property type="entry name" value="Lgt"/>
    <property type="match status" value="1"/>
</dbReference>
<comment type="catalytic activity">
    <reaction evidence="7">
        <text>L-cysteinyl-[prolipoprotein] + a 1,2-diacyl-sn-glycero-3-phospho-(1'-sn-glycerol) = an S-1,2-diacyl-sn-glyceryl-L-cysteinyl-[prolipoprotein] + sn-glycerol 1-phosphate + H(+)</text>
        <dbReference type="Rhea" id="RHEA:56712"/>
        <dbReference type="Rhea" id="RHEA-COMP:14679"/>
        <dbReference type="Rhea" id="RHEA-COMP:14680"/>
        <dbReference type="ChEBI" id="CHEBI:15378"/>
        <dbReference type="ChEBI" id="CHEBI:29950"/>
        <dbReference type="ChEBI" id="CHEBI:57685"/>
        <dbReference type="ChEBI" id="CHEBI:64716"/>
        <dbReference type="ChEBI" id="CHEBI:140658"/>
        <dbReference type="EC" id="2.5.1.145"/>
    </reaction>
</comment>
<gene>
    <name evidence="7" type="primary">lgt</name>
    <name evidence="9" type="ORF">J2S35_000164</name>
</gene>
<dbReference type="InterPro" id="IPR001640">
    <property type="entry name" value="Lgt"/>
</dbReference>
<comment type="pathway">
    <text evidence="7">Protein modification; lipoprotein biosynthesis (diacylglyceryl transfer).</text>
</comment>
<dbReference type="GO" id="GO:0008961">
    <property type="term" value="F:phosphatidylglycerol-prolipoprotein diacylglyceryl transferase activity"/>
    <property type="evidence" value="ECO:0007669"/>
    <property type="project" value="UniProtKB-UniRule"/>
</dbReference>
<evidence type="ECO:0000313" key="9">
    <source>
        <dbReference type="EMBL" id="MDR6891224.1"/>
    </source>
</evidence>
<dbReference type="EC" id="2.5.1.145" evidence="7"/>
<evidence type="ECO:0000313" key="10">
    <source>
        <dbReference type="Proteomes" id="UP001247307"/>
    </source>
</evidence>
<dbReference type="PANTHER" id="PTHR30589:SF0">
    <property type="entry name" value="PHOSPHATIDYLGLYCEROL--PROLIPOPROTEIN DIACYLGLYCERYL TRANSFERASE"/>
    <property type="match status" value="1"/>
</dbReference>
<comment type="caution">
    <text evidence="9">The sequence shown here is derived from an EMBL/GenBank/DDBJ whole genome shotgun (WGS) entry which is preliminary data.</text>
</comment>
<dbReference type="AlphaFoldDB" id="A0AAE3YD61"/>
<evidence type="ECO:0000256" key="3">
    <source>
        <dbReference type="ARBA" id="ARBA00022679"/>
    </source>
</evidence>
<accession>A0AAE3YD61</accession>
<protein>
    <recommendedName>
        <fullName evidence="7">Phosphatidylglycerol--prolipoprotein diacylglyceryl transferase</fullName>
        <ecNumber evidence="7">2.5.1.145</ecNumber>
    </recommendedName>
</protein>
<keyword evidence="3 7" id="KW-0808">Transferase</keyword>
<dbReference type="NCBIfam" id="TIGR00544">
    <property type="entry name" value="lgt"/>
    <property type="match status" value="1"/>
</dbReference>
<comment type="subcellular location">
    <subcellularLocation>
        <location evidence="7">Cell membrane</location>
        <topology evidence="7">Multi-pass membrane protein</topology>
    </subcellularLocation>
</comment>
<evidence type="ECO:0000256" key="6">
    <source>
        <dbReference type="ARBA" id="ARBA00023136"/>
    </source>
</evidence>
<comment type="similarity">
    <text evidence="1 7">Belongs to the Lgt family.</text>
</comment>
<keyword evidence="2 7" id="KW-1003">Cell membrane</keyword>
<dbReference type="PANTHER" id="PTHR30589">
    <property type="entry name" value="PROLIPOPROTEIN DIACYLGLYCERYL TRANSFERASE"/>
    <property type="match status" value="1"/>
</dbReference>
<feature type="transmembrane region" description="Helical" evidence="7">
    <location>
        <begin position="90"/>
        <end position="114"/>
    </location>
</feature>